<feature type="transmembrane region" description="Helical" evidence="6">
    <location>
        <begin position="275"/>
        <end position="294"/>
    </location>
</feature>
<reference evidence="7" key="1">
    <citation type="submission" date="2021-08" db="EMBL/GenBank/DDBJ databases">
        <title>Hoeflea bacterium WL0058 sp. nov., isolated from the sediment.</title>
        <authorList>
            <person name="Wang L."/>
            <person name="Zhang D."/>
        </authorList>
    </citation>
    <scope>NUCLEOTIDE SEQUENCE</scope>
    <source>
        <strain evidence="7">WL0058</strain>
    </source>
</reference>
<organism evidence="7 8">
    <name type="scientific">Flavimaribacter sediminis</name>
    <dbReference type="NCBI Taxonomy" id="2865987"/>
    <lineage>
        <taxon>Bacteria</taxon>
        <taxon>Pseudomonadati</taxon>
        <taxon>Pseudomonadota</taxon>
        <taxon>Alphaproteobacteria</taxon>
        <taxon>Hyphomicrobiales</taxon>
        <taxon>Rhizobiaceae</taxon>
        <taxon>Flavimaribacter</taxon>
    </lineage>
</organism>
<keyword evidence="3 6" id="KW-0812">Transmembrane</keyword>
<comment type="caution">
    <text evidence="7">The sequence shown here is derived from an EMBL/GenBank/DDBJ whole genome shotgun (WGS) entry which is preliminary data.</text>
</comment>
<dbReference type="PANTHER" id="PTHR32196">
    <property type="entry name" value="ABC TRANSPORTER PERMEASE PROTEIN YPHD-RELATED-RELATED"/>
    <property type="match status" value="1"/>
</dbReference>
<evidence type="ECO:0000313" key="8">
    <source>
        <dbReference type="Proteomes" id="UP001196509"/>
    </source>
</evidence>
<dbReference type="Pfam" id="PF02653">
    <property type="entry name" value="BPD_transp_2"/>
    <property type="match status" value="1"/>
</dbReference>
<sequence>MSERGATTGSGHRLARAIQRSVFSSAGFAPLLFVILLAINIWLNPARFAPAAWGTLLGLAAPLIGAAVASTPAFLGGRGGIDISVGPLMGFVNAIVVLVFIQMLGVSSPFAIVPAALLVGVAGGVVNAFLATILRIQPIVATLGTYLVLVGATLTILPAPTGTAPQWLSQLAGTWSILPLGCVFLVWWAICRTPYYDQLMAVGSDDRAAYTAGVPVTKVRFLSFVITGLFSGAAGLMLTALIGSADPAVGPTYTLIAISAVALGGVSLAGGRGSVIGAAIGAIDIFLLQSALTYLNVSTFILQISYGAILVLAIVLTAVQDRYMEQRAQRAGS</sequence>
<feature type="transmembrane region" description="Helical" evidence="6">
    <location>
        <begin position="21"/>
        <end position="43"/>
    </location>
</feature>
<evidence type="ECO:0000256" key="3">
    <source>
        <dbReference type="ARBA" id="ARBA00022692"/>
    </source>
</evidence>
<dbReference type="Proteomes" id="UP001196509">
    <property type="component" value="Unassembled WGS sequence"/>
</dbReference>
<dbReference type="GO" id="GO:0022857">
    <property type="term" value="F:transmembrane transporter activity"/>
    <property type="evidence" value="ECO:0007669"/>
    <property type="project" value="InterPro"/>
</dbReference>
<feature type="transmembrane region" description="Helical" evidence="6">
    <location>
        <begin position="248"/>
        <end position="268"/>
    </location>
</feature>
<accession>A0AAE2ZMS8</accession>
<name>A0AAE2ZMS8_9HYPH</name>
<keyword evidence="8" id="KW-1185">Reference proteome</keyword>
<evidence type="ECO:0000256" key="1">
    <source>
        <dbReference type="ARBA" id="ARBA00004651"/>
    </source>
</evidence>
<comment type="subcellular location">
    <subcellularLocation>
        <location evidence="1">Cell membrane</location>
        <topology evidence="1">Multi-pass membrane protein</topology>
    </subcellularLocation>
</comment>
<feature type="transmembrane region" description="Helical" evidence="6">
    <location>
        <begin position="87"/>
        <end position="105"/>
    </location>
</feature>
<gene>
    <name evidence="7" type="ORF">K1W69_10290</name>
</gene>
<feature type="transmembrane region" description="Helical" evidence="6">
    <location>
        <begin position="55"/>
        <end position="75"/>
    </location>
</feature>
<keyword evidence="2" id="KW-1003">Cell membrane</keyword>
<dbReference type="AlphaFoldDB" id="A0AAE2ZMS8"/>
<dbReference type="CDD" id="cd06579">
    <property type="entry name" value="TM_PBP1_transp_AraH_like"/>
    <property type="match status" value="1"/>
</dbReference>
<dbReference type="InterPro" id="IPR001851">
    <property type="entry name" value="ABC_transp_permease"/>
</dbReference>
<evidence type="ECO:0000256" key="6">
    <source>
        <dbReference type="SAM" id="Phobius"/>
    </source>
</evidence>
<dbReference type="GO" id="GO:0005886">
    <property type="term" value="C:plasma membrane"/>
    <property type="evidence" value="ECO:0007669"/>
    <property type="project" value="UniProtKB-SubCell"/>
</dbReference>
<feature type="transmembrane region" description="Helical" evidence="6">
    <location>
        <begin position="111"/>
        <end position="132"/>
    </location>
</feature>
<feature type="transmembrane region" description="Helical" evidence="6">
    <location>
        <begin position="171"/>
        <end position="190"/>
    </location>
</feature>
<dbReference type="EMBL" id="JAICBX010000002">
    <property type="protein sequence ID" value="MBW8637576.1"/>
    <property type="molecule type" value="Genomic_DNA"/>
</dbReference>
<keyword evidence="5 6" id="KW-0472">Membrane</keyword>
<feature type="transmembrane region" description="Helical" evidence="6">
    <location>
        <begin position="300"/>
        <end position="319"/>
    </location>
</feature>
<protein>
    <submittedName>
        <fullName evidence="7">ABC transporter permease</fullName>
    </submittedName>
</protein>
<feature type="transmembrane region" description="Helical" evidence="6">
    <location>
        <begin position="221"/>
        <end position="242"/>
    </location>
</feature>
<proteinExistence type="predicted"/>
<evidence type="ECO:0000256" key="2">
    <source>
        <dbReference type="ARBA" id="ARBA00022475"/>
    </source>
</evidence>
<dbReference type="RefSeq" id="WP_220228271.1">
    <property type="nucleotide sequence ID" value="NZ_JAICBX010000002.1"/>
</dbReference>
<evidence type="ECO:0000256" key="5">
    <source>
        <dbReference type="ARBA" id="ARBA00023136"/>
    </source>
</evidence>
<keyword evidence="4 6" id="KW-1133">Transmembrane helix</keyword>
<feature type="transmembrane region" description="Helical" evidence="6">
    <location>
        <begin position="139"/>
        <end position="159"/>
    </location>
</feature>
<evidence type="ECO:0000313" key="7">
    <source>
        <dbReference type="EMBL" id="MBW8637576.1"/>
    </source>
</evidence>
<evidence type="ECO:0000256" key="4">
    <source>
        <dbReference type="ARBA" id="ARBA00022989"/>
    </source>
</evidence>